<keyword evidence="10 14" id="KW-0460">Magnesium</keyword>
<dbReference type="FunFam" id="3.40.50.1220:FF:000008">
    <property type="entry name" value="Acetolactate synthase"/>
    <property type="match status" value="1"/>
</dbReference>
<keyword evidence="11 14" id="KW-0786">Thiamine pyrophosphate</keyword>
<keyword evidence="7 14" id="KW-0808">Transferase</keyword>
<dbReference type="EMBL" id="JAIXNE010000004">
    <property type="protein sequence ID" value="MCA6077773.1"/>
    <property type="molecule type" value="Genomic_DNA"/>
</dbReference>
<dbReference type="FunFam" id="3.40.50.970:FF:000016">
    <property type="entry name" value="Acetolactate synthase"/>
    <property type="match status" value="1"/>
</dbReference>
<comment type="pathway">
    <text evidence="2 14">Amino-acid biosynthesis; L-valine biosynthesis; L-valine from pyruvate: step 1/4.</text>
</comment>
<comment type="catalytic activity">
    <reaction evidence="13 14">
        <text>2 pyruvate + H(+) = (2S)-2-acetolactate + CO2</text>
        <dbReference type="Rhea" id="RHEA:25249"/>
        <dbReference type="ChEBI" id="CHEBI:15361"/>
        <dbReference type="ChEBI" id="CHEBI:15378"/>
        <dbReference type="ChEBI" id="CHEBI:16526"/>
        <dbReference type="ChEBI" id="CHEBI:58476"/>
        <dbReference type="EC" id="2.2.1.6"/>
    </reaction>
</comment>
<dbReference type="Proteomes" id="UP001139409">
    <property type="component" value="Unassembled WGS sequence"/>
</dbReference>
<dbReference type="InterPro" id="IPR029035">
    <property type="entry name" value="DHS-like_NAD/FAD-binding_dom"/>
</dbReference>
<dbReference type="Pfam" id="PF00205">
    <property type="entry name" value="TPP_enzyme_M"/>
    <property type="match status" value="1"/>
</dbReference>
<keyword evidence="21" id="KW-1185">Reference proteome</keyword>
<organism evidence="20 21">
    <name type="scientific">Fulvivirga sedimenti</name>
    <dbReference type="NCBI Taxonomy" id="2879465"/>
    <lineage>
        <taxon>Bacteria</taxon>
        <taxon>Pseudomonadati</taxon>
        <taxon>Bacteroidota</taxon>
        <taxon>Cytophagia</taxon>
        <taxon>Cytophagales</taxon>
        <taxon>Fulvivirgaceae</taxon>
        <taxon>Fulvivirga</taxon>
    </lineage>
</organism>
<dbReference type="InterPro" id="IPR000399">
    <property type="entry name" value="TPP-bd_CS"/>
</dbReference>
<dbReference type="Pfam" id="PF02775">
    <property type="entry name" value="TPP_enzyme_C"/>
    <property type="match status" value="1"/>
</dbReference>
<evidence type="ECO:0000256" key="5">
    <source>
        <dbReference type="ARBA" id="ARBA00022605"/>
    </source>
</evidence>
<proteinExistence type="inferred from homology"/>
<dbReference type="Pfam" id="PF02776">
    <property type="entry name" value="TPP_enzyme_N"/>
    <property type="match status" value="1"/>
</dbReference>
<keyword evidence="6" id="KW-0285">Flavoprotein</keyword>
<dbReference type="EMBL" id="JAIXNE010000002">
    <property type="protein sequence ID" value="MCA6075468.1"/>
    <property type="molecule type" value="Genomic_DNA"/>
</dbReference>
<feature type="domain" description="Thiamine pyrophosphate enzyme N-terminal TPP-binding" evidence="17">
    <location>
        <begin position="19"/>
        <end position="134"/>
    </location>
</feature>
<evidence type="ECO:0000313" key="21">
    <source>
        <dbReference type="Proteomes" id="UP001139409"/>
    </source>
</evidence>
<dbReference type="InterPro" id="IPR012001">
    <property type="entry name" value="Thiamin_PyroP_enz_TPP-bd_dom"/>
</dbReference>
<reference evidence="20" key="1">
    <citation type="submission" date="2021-09" db="EMBL/GenBank/DDBJ databases">
        <title>Fulvivirga sp. isolated from coastal sediment.</title>
        <authorList>
            <person name="Yu H."/>
        </authorList>
    </citation>
    <scope>NUCLEOTIDE SEQUENCE</scope>
    <source>
        <strain evidence="20">1062</strain>
    </source>
</reference>
<gene>
    <name evidence="20" type="primary">ilvB</name>
    <name evidence="18" type="ORF">LDX50_11355</name>
    <name evidence="19" type="ORF">LDX50_17325</name>
    <name evidence="20" type="ORF">LDX50_23045</name>
</gene>
<evidence type="ECO:0000256" key="14">
    <source>
        <dbReference type="RuleBase" id="RU003591"/>
    </source>
</evidence>
<name>A0A9X1HT22_9BACT</name>
<dbReference type="PANTHER" id="PTHR18968">
    <property type="entry name" value="THIAMINE PYROPHOSPHATE ENZYMES"/>
    <property type="match status" value="1"/>
</dbReference>
<dbReference type="Gene3D" id="3.40.50.970">
    <property type="match status" value="2"/>
</dbReference>
<evidence type="ECO:0000256" key="11">
    <source>
        <dbReference type="ARBA" id="ARBA00023052"/>
    </source>
</evidence>
<evidence type="ECO:0000256" key="9">
    <source>
        <dbReference type="ARBA" id="ARBA00022827"/>
    </source>
</evidence>
<evidence type="ECO:0000256" key="4">
    <source>
        <dbReference type="ARBA" id="ARBA00013145"/>
    </source>
</evidence>
<dbReference type="CDD" id="cd02015">
    <property type="entry name" value="TPP_AHAS"/>
    <property type="match status" value="1"/>
</dbReference>
<dbReference type="RefSeq" id="WP_225698568.1">
    <property type="nucleotide sequence ID" value="NZ_JAIXNE010000002.1"/>
</dbReference>
<dbReference type="InterPro" id="IPR012000">
    <property type="entry name" value="Thiamin_PyroP_enz_cen_dom"/>
</dbReference>
<evidence type="ECO:0000313" key="19">
    <source>
        <dbReference type="EMBL" id="MCA6076645.1"/>
    </source>
</evidence>
<comment type="caution">
    <text evidence="20">The sequence shown here is derived from an EMBL/GenBank/DDBJ whole genome shotgun (WGS) entry which is preliminary data.</text>
</comment>
<dbReference type="GO" id="GO:0000287">
    <property type="term" value="F:magnesium ion binding"/>
    <property type="evidence" value="ECO:0007669"/>
    <property type="project" value="UniProtKB-UniRule"/>
</dbReference>
<evidence type="ECO:0000256" key="6">
    <source>
        <dbReference type="ARBA" id="ARBA00022630"/>
    </source>
</evidence>
<evidence type="ECO:0000259" key="15">
    <source>
        <dbReference type="Pfam" id="PF00205"/>
    </source>
</evidence>
<dbReference type="EC" id="2.2.1.6" evidence="4 14"/>
<dbReference type="InterPro" id="IPR012846">
    <property type="entry name" value="Acetolactate_synth_lsu"/>
</dbReference>
<dbReference type="NCBIfam" id="TIGR00118">
    <property type="entry name" value="acolac_lg"/>
    <property type="match status" value="1"/>
</dbReference>
<comment type="pathway">
    <text evidence="1 14">Amino-acid biosynthesis; L-isoleucine biosynthesis; L-isoleucine from 2-oxobutanoate: step 1/4.</text>
</comment>
<dbReference type="GO" id="GO:0030976">
    <property type="term" value="F:thiamine pyrophosphate binding"/>
    <property type="evidence" value="ECO:0007669"/>
    <property type="project" value="UniProtKB-UniRule"/>
</dbReference>
<dbReference type="FunFam" id="3.40.50.970:FF:000007">
    <property type="entry name" value="Acetolactate synthase"/>
    <property type="match status" value="1"/>
</dbReference>
<dbReference type="GO" id="GO:0009097">
    <property type="term" value="P:isoleucine biosynthetic process"/>
    <property type="evidence" value="ECO:0007669"/>
    <property type="project" value="TreeGrafter"/>
</dbReference>
<comment type="cofactor">
    <cofactor evidence="14">
        <name>Mg(2+)</name>
        <dbReference type="ChEBI" id="CHEBI:18420"/>
    </cofactor>
    <text evidence="14">Binds 1 Mg(2+) ion per subunit.</text>
</comment>
<dbReference type="PROSITE" id="PS00187">
    <property type="entry name" value="TPP_ENZYMES"/>
    <property type="match status" value="1"/>
</dbReference>
<evidence type="ECO:0000256" key="10">
    <source>
        <dbReference type="ARBA" id="ARBA00022842"/>
    </source>
</evidence>
<protein>
    <recommendedName>
        <fullName evidence="4 14">Acetolactate synthase</fullName>
        <ecNumber evidence="4 14">2.2.1.6</ecNumber>
    </recommendedName>
</protein>
<keyword evidence="9" id="KW-0274">FAD</keyword>
<dbReference type="EMBL" id="JAIXNE010000003">
    <property type="protein sequence ID" value="MCA6076645.1"/>
    <property type="molecule type" value="Genomic_DNA"/>
</dbReference>
<keyword evidence="12 14" id="KW-0100">Branched-chain amino acid biosynthesis</keyword>
<evidence type="ECO:0000259" key="16">
    <source>
        <dbReference type="Pfam" id="PF02775"/>
    </source>
</evidence>
<evidence type="ECO:0000256" key="2">
    <source>
        <dbReference type="ARBA" id="ARBA00005025"/>
    </source>
</evidence>
<dbReference type="SUPFAM" id="SSF52467">
    <property type="entry name" value="DHS-like NAD/FAD-binding domain"/>
    <property type="match status" value="1"/>
</dbReference>
<comment type="cofactor">
    <cofactor evidence="14">
        <name>thiamine diphosphate</name>
        <dbReference type="ChEBI" id="CHEBI:58937"/>
    </cofactor>
    <text evidence="14">Binds 1 thiamine pyrophosphate per subunit.</text>
</comment>
<dbReference type="GO" id="GO:0003984">
    <property type="term" value="F:acetolactate synthase activity"/>
    <property type="evidence" value="ECO:0007669"/>
    <property type="project" value="UniProtKB-EC"/>
</dbReference>
<evidence type="ECO:0000256" key="8">
    <source>
        <dbReference type="ARBA" id="ARBA00022723"/>
    </source>
</evidence>
<dbReference type="GO" id="GO:0005948">
    <property type="term" value="C:acetolactate synthase complex"/>
    <property type="evidence" value="ECO:0007669"/>
    <property type="project" value="UniProtKB-ARBA"/>
</dbReference>
<dbReference type="InterPro" id="IPR029061">
    <property type="entry name" value="THDP-binding"/>
</dbReference>
<sequence length="577" mass="62846">MDNMELQANKTLTTTETISGAEAVIRSLLAEGVDTMFGYPGGAIMPVYDALYDYQEELRHILVRHEQGAVHAAQGYARASGKVGVCLATSGPGATNLITGLADAMIDSTPVVCITGQVASHLLGTDAFQETDVVGVSMPVTKWNIQITKSEDIPQALAKAFFIARSGRPGPVVVDITKNAQFGKLEFAYAPCEMLRSYIPRPAIDPVQLNAAATLINNAKKPFLLVGQGVILSGAENILTEFVEKTGIPYAWTLLGLSAMPTDHYLNTGMLGMHGNYGPNVKTNECDVLIAVGMRFDDRVTGDVDRYARQAKVIHIEIDPAEIDKNVNADVPLIGDAKEVLEKLIDLVDPAGHEEWIEEFRVCSNLEFQKVIEKSLHPGDEHGLLMGEVIANVSARLKGDAILVTDVGQHQMAASRYFNFRQSRSNITSGGLGTMGFALPAGLGAKLGAPDRDVVIVVGDGGIQMNIQELATIFQYGVNVKILLLNNNFLGMVRQWQQLFFDRRYSFTEMVNPDFVKVAEGFGLTAKKLTDRKDLDASIEEMLNSESHFLLEVVVEKEENVFPMIPTGSCVSEIRLE</sequence>
<evidence type="ECO:0000256" key="7">
    <source>
        <dbReference type="ARBA" id="ARBA00022679"/>
    </source>
</evidence>
<comment type="similarity">
    <text evidence="3 14">Belongs to the TPP enzyme family.</text>
</comment>
<accession>A0A9X1HT22</accession>
<keyword evidence="5 14" id="KW-0028">Amino-acid biosynthesis</keyword>
<dbReference type="InterPro" id="IPR045229">
    <property type="entry name" value="TPP_enz"/>
</dbReference>
<dbReference type="GO" id="GO:0050660">
    <property type="term" value="F:flavin adenine dinucleotide binding"/>
    <property type="evidence" value="ECO:0007669"/>
    <property type="project" value="InterPro"/>
</dbReference>
<dbReference type="GO" id="GO:0009099">
    <property type="term" value="P:L-valine biosynthetic process"/>
    <property type="evidence" value="ECO:0007669"/>
    <property type="project" value="TreeGrafter"/>
</dbReference>
<evidence type="ECO:0000256" key="3">
    <source>
        <dbReference type="ARBA" id="ARBA00007812"/>
    </source>
</evidence>
<dbReference type="InterPro" id="IPR039368">
    <property type="entry name" value="AHAS_TPP"/>
</dbReference>
<dbReference type="PANTHER" id="PTHR18968:SF13">
    <property type="entry name" value="ACETOLACTATE SYNTHASE CATALYTIC SUBUNIT, MITOCHONDRIAL"/>
    <property type="match status" value="1"/>
</dbReference>
<dbReference type="SUPFAM" id="SSF52518">
    <property type="entry name" value="Thiamin diphosphate-binding fold (THDP-binding)"/>
    <property type="match status" value="2"/>
</dbReference>
<dbReference type="CDD" id="cd07035">
    <property type="entry name" value="TPP_PYR_POX_like"/>
    <property type="match status" value="1"/>
</dbReference>
<dbReference type="AlphaFoldDB" id="A0A9X1HT22"/>
<evidence type="ECO:0000259" key="17">
    <source>
        <dbReference type="Pfam" id="PF02776"/>
    </source>
</evidence>
<evidence type="ECO:0000313" key="18">
    <source>
        <dbReference type="EMBL" id="MCA6075468.1"/>
    </source>
</evidence>
<evidence type="ECO:0000313" key="20">
    <source>
        <dbReference type="EMBL" id="MCA6077773.1"/>
    </source>
</evidence>
<feature type="domain" description="Thiamine pyrophosphate enzyme TPP-binding" evidence="16">
    <location>
        <begin position="406"/>
        <end position="553"/>
    </location>
</feature>
<dbReference type="InterPro" id="IPR011766">
    <property type="entry name" value="TPP_enzyme_TPP-bd"/>
</dbReference>
<evidence type="ECO:0000256" key="12">
    <source>
        <dbReference type="ARBA" id="ARBA00023304"/>
    </source>
</evidence>
<evidence type="ECO:0000256" key="1">
    <source>
        <dbReference type="ARBA" id="ARBA00004974"/>
    </source>
</evidence>
<dbReference type="Gene3D" id="3.40.50.1220">
    <property type="entry name" value="TPP-binding domain"/>
    <property type="match status" value="1"/>
</dbReference>
<keyword evidence="8 14" id="KW-0479">Metal-binding</keyword>
<evidence type="ECO:0000256" key="13">
    <source>
        <dbReference type="ARBA" id="ARBA00048670"/>
    </source>
</evidence>
<feature type="domain" description="Thiamine pyrophosphate enzyme central" evidence="15">
    <location>
        <begin position="209"/>
        <end position="344"/>
    </location>
</feature>